<protein>
    <submittedName>
        <fullName evidence="1">Probable thiamine biosynthetic bifunctional enzyme</fullName>
    </submittedName>
</protein>
<evidence type="ECO:0000313" key="1">
    <source>
        <dbReference type="EMBL" id="CAH6723278.1"/>
    </source>
</evidence>
<sequence>MCDYSVYLVTDSTMVPSTSTFIKQVEGAINGGATVVQLREKNLSTQDFIRRAQQVHELTKAKGIPLIINDRIDVALAVDAEGVHIGQDDMPIDLARKLIGDKILGVSCSTVEEAAVACGHDIDYIGIGAVYSTATKKDTKNIIGPVGVRKVLKVLRDGNTARDGTMSGARPKRSPIKCVAIGGINETNGARVLHQCQIQHQKLDGLAVVSCIMAREDAYRATKDLVDVINKGWWHKESAGEWTTSLVPKQMAQVRTVQPLVHHITNNVVKNFSANVTLAVGASPIMSELPEEFPELAALGNTALVLNLGTPSAAMMEVFHAGLSAYNHHGKHIVFDPVACGATTARLNCCRQLLNHGQMSVIKGNLGEIMGIYKLCSGYAAQDDGAVMRGVDSVATMDEESIVRMATEVSKDFRTVVVVTGATNYIVCNDKVETVEGGSQLMGRVTGSGCSLGSVIGAFLGGASEHSVFGAVAAAVTVYNQCGRKAAAVQHPGSFISSFIDELSRA</sequence>
<dbReference type="EMBL" id="CALSDN010000014">
    <property type="protein sequence ID" value="CAH6723278.1"/>
    <property type="molecule type" value="Genomic_DNA"/>
</dbReference>
<evidence type="ECO:0000313" key="2">
    <source>
        <dbReference type="Proteomes" id="UP001152531"/>
    </source>
</evidence>
<accession>A0ACA9YDX9</accession>
<gene>
    <name evidence="1" type="ORF">CLIB1444_14S00540</name>
</gene>
<organism evidence="1 2">
    <name type="scientific">[Candida] jaroonii</name>
    <dbReference type="NCBI Taxonomy" id="467808"/>
    <lineage>
        <taxon>Eukaryota</taxon>
        <taxon>Fungi</taxon>
        <taxon>Dikarya</taxon>
        <taxon>Ascomycota</taxon>
        <taxon>Saccharomycotina</taxon>
        <taxon>Pichiomycetes</taxon>
        <taxon>Debaryomycetaceae</taxon>
        <taxon>Yamadazyma</taxon>
    </lineage>
</organism>
<comment type="caution">
    <text evidence="1">The sequence shown here is derived from an EMBL/GenBank/DDBJ whole genome shotgun (WGS) entry which is preliminary data.</text>
</comment>
<reference evidence="1" key="1">
    <citation type="submission" date="2022-06" db="EMBL/GenBank/DDBJ databases">
        <authorList>
            <person name="Legras J.-L."/>
            <person name="Devillers H."/>
            <person name="Grondin C."/>
        </authorList>
    </citation>
    <scope>NUCLEOTIDE SEQUENCE</scope>
    <source>
        <strain evidence="1">CLIB 1444</strain>
    </source>
</reference>
<keyword evidence="2" id="KW-1185">Reference proteome</keyword>
<proteinExistence type="predicted"/>
<dbReference type="Proteomes" id="UP001152531">
    <property type="component" value="Unassembled WGS sequence"/>
</dbReference>
<name>A0ACA9YDX9_9ASCO</name>